<dbReference type="NCBIfam" id="NF001986">
    <property type="entry name" value="PRK00779.1"/>
    <property type="match status" value="1"/>
</dbReference>
<feature type="binding site" evidence="6">
    <location>
        <position position="162"/>
    </location>
    <ligand>
        <name>L-ornithine</name>
        <dbReference type="ChEBI" id="CHEBI:46911"/>
    </ligand>
</feature>
<comment type="caution">
    <text evidence="9">The sequence shown here is derived from an EMBL/GenBank/DDBJ whole genome shotgun (WGS) entry which is preliminary data.</text>
</comment>
<dbReference type="Pfam" id="PF02729">
    <property type="entry name" value="OTCace_N"/>
    <property type="match status" value="1"/>
</dbReference>
<gene>
    <name evidence="9" type="primary">argF</name>
    <name evidence="9" type="ORF">FHK81_16280</name>
</gene>
<evidence type="ECO:0000256" key="6">
    <source>
        <dbReference type="HAMAP-Rule" id="MF_01109"/>
    </source>
</evidence>
<feature type="binding site" evidence="6">
    <location>
        <begin position="223"/>
        <end position="224"/>
    </location>
    <ligand>
        <name>L-ornithine</name>
        <dbReference type="ChEBI" id="CHEBI:46911"/>
    </ligand>
</feature>
<feature type="binding site" evidence="6">
    <location>
        <position position="219"/>
    </location>
    <ligand>
        <name>L-ornithine</name>
        <dbReference type="ChEBI" id="CHEBI:46911"/>
    </ligand>
</feature>
<keyword evidence="6" id="KW-0963">Cytoplasm</keyword>
<keyword evidence="4 6" id="KW-0808">Transferase</keyword>
<feature type="binding site" evidence="6">
    <location>
        <position position="80"/>
    </location>
    <ligand>
        <name>carbamoyl phosphate</name>
        <dbReference type="ChEBI" id="CHEBI:58228"/>
    </ligand>
</feature>
<dbReference type="GO" id="GO:0019240">
    <property type="term" value="P:citrulline biosynthetic process"/>
    <property type="evidence" value="ECO:0007669"/>
    <property type="project" value="TreeGrafter"/>
</dbReference>
<dbReference type="InterPro" id="IPR024904">
    <property type="entry name" value="OTCase_ArgI"/>
</dbReference>
<comment type="subcellular location">
    <subcellularLocation>
        <location evidence="6">Cytoplasm</location>
    </subcellularLocation>
</comment>
<dbReference type="GO" id="GO:0005737">
    <property type="term" value="C:cytoplasm"/>
    <property type="evidence" value="ECO:0007669"/>
    <property type="project" value="UniProtKB-SubCell"/>
</dbReference>
<dbReference type="PANTHER" id="PTHR45753">
    <property type="entry name" value="ORNITHINE CARBAMOYLTRANSFERASE, MITOCHONDRIAL"/>
    <property type="match status" value="1"/>
</dbReference>
<feature type="binding site" evidence="6">
    <location>
        <position position="287"/>
    </location>
    <ligand>
        <name>carbamoyl phosphate</name>
        <dbReference type="ChEBI" id="CHEBI:58228"/>
    </ligand>
</feature>
<organism evidence="9 10">
    <name type="scientific">Marinobacter vinifirmus</name>
    <dbReference type="NCBI Taxonomy" id="355591"/>
    <lineage>
        <taxon>Bacteria</taxon>
        <taxon>Pseudomonadati</taxon>
        <taxon>Pseudomonadota</taxon>
        <taxon>Gammaproteobacteria</taxon>
        <taxon>Pseudomonadales</taxon>
        <taxon>Marinobacteraceae</taxon>
        <taxon>Marinobacter</taxon>
    </lineage>
</organism>
<dbReference type="InterPro" id="IPR006132">
    <property type="entry name" value="Asp/Orn_carbamoyltranf_P-bd"/>
</dbReference>
<comment type="catalytic activity">
    <reaction evidence="5 6">
        <text>carbamoyl phosphate + L-ornithine = L-citrulline + phosphate + H(+)</text>
        <dbReference type="Rhea" id="RHEA:19513"/>
        <dbReference type="ChEBI" id="CHEBI:15378"/>
        <dbReference type="ChEBI" id="CHEBI:43474"/>
        <dbReference type="ChEBI" id="CHEBI:46911"/>
        <dbReference type="ChEBI" id="CHEBI:57743"/>
        <dbReference type="ChEBI" id="CHEBI:58228"/>
        <dbReference type="EC" id="2.1.3.3"/>
    </reaction>
</comment>
<dbReference type="Gene3D" id="3.40.50.1370">
    <property type="entry name" value="Aspartate/ornithine carbamoyltransferase"/>
    <property type="match status" value="2"/>
</dbReference>
<comment type="pathway">
    <text evidence="1">Amino-acid biosynthesis; L-arginine biosynthesis; L-arginine from L-ornithine and carbamoyl phosphate: step 1/3.</text>
</comment>
<feature type="binding site" evidence="6">
    <location>
        <begin position="259"/>
        <end position="260"/>
    </location>
    <ligand>
        <name>carbamoyl phosphate</name>
        <dbReference type="ChEBI" id="CHEBI:58228"/>
    </ligand>
</feature>
<evidence type="ECO:0000256" key="3">
    <source>
        <dbReference type="ARBA" id="ARBA00013007"/>
    </source>
</evidence>
<dbReference type="GO" id="GO:0042450">
    <property type="term" value="P:L-arginine biosynthetic process via ornithine"/>
    <property type="evidence" value="ECO:0007669"/>
    <property type="project" value="UniProtKB-UniRule"/>
</dbReference>
<dbReference type="Proteomes" id="UP000319142">
    <property type="component" value="Unassembled WGS sequence"/>
</dbReference>
<dbReference type="PANTHER" id="PTHR45753:SF3">
    <property type="entry name" value="ORNITHINE TRANSCARBAMYLASE, MITOCHONDRIAL"/>
    <property type="match status" value="1"/>
</dbReference>
<comment type="similarity">
    <text evidence="2 6">Belongs to the aspartate/ornithine carbamoyltransferase superfamily. OTCase family.</text>
</comment>
<dbReference type="PRINTS" id="PR00100">
    <property type="entry name" value="AOTCASE"/>
</dbReference>
<evidence type="ECO:0000256" key="5">
    <source>
        <dbReference type="ARBA" id="ARBA00048772"/>
    </source>
</evidence>
<dbReference type="InterPro" id="IPR036901">
    <property type="entry name" value="Asp/Orn_carbamoylTrfase_sf"/>
</dbReference>
<dbReference type="RefSeq" id="WP_022988909.1">
    <property type="nucleotide sequence ID" value="NZ_VMRX01000053.1"/>
</dbReference>
<feature type="binding site" evidence="6">
    <location>
        <begin position="53"/>
        <end position="56"/>
    </location>
    <ligand>
        <name>carbamoyl phosphate</name>
        <dbReference type="ChEBI" id="CHEBI:58228"/>
    </ligand>
</feature>
<dbReference type="Pfam" id="PF00185">
    <property type="entry name" value="OTCace"/>
    <property type="match status" value="1"/>
</dbReference>
<dbReference type="InterPro" id="IPR006130">
    <property type="entry name" value="Asp/Orn_carbamoylTrfase"/>
</dbReference>
<name>A0A558B2Q9_9GAMM</name>
<evidence type="ECO:0000259" key="8">
    <source>
        <dbReference type="Pfam" id="PF02729"/>
    </source>
</evidence>
<dbReference type="PRINTS" id="PR00102">
    <property type="entry name" value="OTCASE"/>
</dbReference>
<dbReference type="HAMAP" id="MF_01109">
    <property type="entry name" value="OTCase"/>
    <property type="match status" value="1"/>
</dbReference>
<evidence type="ECO:0000259" key="7">
    <source>
        <dbReference type="Pfam" id="PF00185"/>
    </source>
</evidence>
<dbReference type="GO" id="GO:0016597">
    <property type="term" value="F:amino acid binding"/>
    <property type="evidence" value="ECO:0007669"/>
    <property type="project" value="InterPro"/>
</dbReference>
<accession>A0A558B2Q9</accession>
<evidence type="ECO:0000256" key="2">
    <source>
        <dbReference type="ARBA" id="ARBA00007805"/>
    </source>
</evidence>
<sequence length="304" mass="33923">MAVRHFLTLNDMSTSELEDLLDHASRLRRDWRAGNVRDSLKNKVLAMIFEKSSTRTRVSFEAGMAQLGGSAMFLSPRDTQLGRGEPIEDSAIVISSMVDAVMIRTFAHETVERFSAASSKPVINALTDDFHPCQLLADMQTYREHRGSIKGATVAWIGDGNNMCHSYINAAAQFDFHLNVACPEGYEPDAKLLADHADRVTVYRTPGEAATGADLLVTDVWASMGQEDEQKARERAFRDYQINPALMSQANKDALFMHCLPAHRGEEISADMMEHPGSVVWDEAENRLHAQKALLEFLILNRLD</sequence>
<dbReference type="SUPFAM" id="SSF53671">
    <property type="entry name" value="Aspartate/ornithine carbamoyltransferase"/>
    <property type="match status" value="1"/>
</dbReference>
<dbReference type="InterPro" id="IPR002292">
    <property type="entry name" value="Orn/put_carbamltrans"/>
</dbReference>
<dbReference type="InterPro" id="IPR006131">
    <property type="entry name" value="Asp_carbamoyltransf_Asp/Orn-bd"/>
</dbReference>
<protein>
    <recommendedName>
        <fullName evidence="3 6">Ornithine carbamoyltransferase</fullName>
        <shortName evidence="6">OTCase</shortName>
        <ecNumber evidence="3 6">2.1.3.3</ecNumber>
    </recommendedName>
</protein>
<proteinExistence type="inferred from homology"/>
<dbReference type="GO" id="GO:0004585">
    <property type="term" value="F:ornithine carbamoyltransferase activity"/>
    <property type="evidence" value="ECO:0007669"/>
    <property type="project" value="UniProtKB-UniRule"/>
</dbReference>
<evidence type="ECO:0000256" key="1">
    <source>
        <dbReference type="ARBA" id="ARBA00004975"/>
    </source>
</evidence>
<feature type="binding site" evidence="6">
    <location>
        <position position="104"/>
    </location>
    <ligand>
        <name>carbamoyl phosphate</name>
        <dbReference type="ChEBI" id="CHEBI:58228"/>
    </ligand>
</feature>
<evidence type="ECO:0000313" key="9">
    <source>
        <dbReference type="EMBL" id="TVT30786.1"/>
    </source>
</evidence>
<evidence type="ECO:0000256" key="4">
    <source>
        <dbReference type="ARBA" id="ARBA00022679"/>
    </source>
</evidence>
<dbReference type="EC" id="2.1.3.3" evidence="3 6"/>
<feature type="domain" description="Aspartate/ornithine carbamoyltransferase carbamoyl-P binding" evidence="8">
    <location>
        <begin position="4"/>
        <end position="144"/>
    </location>
</feature>
<dbReference type="PROSITE" id="PS00097">
    <property type="entry name" value="CARBAMOYLTRANSFERASE"/>
    <property type="match status" value="1"/>
</dbReference>
<evidence type="ECO:0000313" key="10">
    <source>
        <dbReference type="Proteomes" id="UP000319142"/>
    </source>
</evidence>
<feature type="binding site" evidence="6">
    <location>
        <begin position="131"/>
        <end position="134"/>
    </location>
    <ligand>
        <name>carbamoyl phosphate</name>
        <dbReference type="ChEBI" id="CHEBI:58228"/>
    </ligand>
</feature>
<feature type="domain" description="Aspartate/ornithine carbamoyltransferase Asp/Orn-binding" evidence="7">
    <location>
        <begin position="150"/>
        <end position="297"/>
    </location>
</feature>
<dbReference type="EMBL" id="VMRX01000053">
    <property type="protein sequence ID" value="TVT30786.1"/>
    <property type="molecule type" value="Genomic_DNA"/>
</dbReference>
<dbReference type="FunFam" id="3.40.50.1370:FF:000008">
    <property type="entry name" value="Ornithine carbamoyltransferase"/>
    <property type="match status" value="1"/>
</dbReference>
<reference evidence="9 10" key="1">
    <citation type="submission" date="2019-07" db="EMBL/GenBank/DDBJ databases">
        <title>The pathways for chlorine oxyanion respiration interact through the shared metabolite chlorate.</title>
        <authorList>
            <person name="Barnum T.P."/>
            <person name="Cheng Y."/>
            <person name="Hill K.A."/>
            <person name="Lucas L.N."/>
            <person name="Carlson H.K."/>
            <person name="Coates J.D."/>
        </authorList>
    </citation>
    <scope>NUCLEOTIDE SEQUENCE [LARGE SCALE GENOMIC DNA]</scope>
    <source>
        <strain evidence="9">UCB</strain>
    </source>
</reference>
<dbReference type="NCBIfam" id="TIGR00658">
    <property type="entry name" value="orni_carb_tr"/>
    <property type="match status" value="1"/>
</dbReference>
<dbReference type="AlphaFoldDB" id="A0A558B2Q9"/>